<gene>
    <name evidence="9" type="ORF">SAMN05660337_1603</name>
</gene>
<dbReference type="PANTHER" id="PTHR30435">
    <property type="entry name" value="FLAGELLAR PROTEIN"/>
    <property type="match status" value="1"/>
</dbReference>
<keyword evidence="9" id="KW-0969">Cilium</keyword>
<feature type="domain" description="Flagellar hook protein FlgE/F/G-like D1" evidence="8">
    <location>
        <begin position="97"/>
        <end position="148"/>
    </location>
</feature>
<protein>
    <recommendedName>
        <fullName evidence="3 5">Flagellar hook protein FlgE</fullName>
    </recommendedName>
</protein>
<dbReference type="InterPro" id="IPR053967">
    <property type="entry name" value="LlgE_F_G-like_D1"/>
</dbReference>
<evidence type="ECO:0000256" key="3">
    <source>
        <dbReference type="ARBA" id="ARBA00019015"/>
    </source>
</evidence>
<dbReference type="Pfam" id="PF07559">
    <property type="entry name" value="FlgE_D2"/>
    <property type="match status" value="1"/>
</dbReference>
<comment type="similarity">
    <text evidence="2 5">Belongs to the flagella basal body rod proteins family.</text>
</comment>
<dbReference type="Proteomes" id="UP000199053">
    <property type="component" value="Unassembled WGS sequence"/>
</dbReference>
<accession>A0A1G9FLJ8</accession>
<dbReference type="NCBIfam" id="TIGR03506">
    <property type="entry name" value="FlgEFG_subfam"/>
    <property type="match status" value="1"/>
</dbReference>
<dbReference type="Pfam" id="PF06429">
    <property type="entry name" value="Flg_bbr_C"/>
    <property type="match status" value="1"/>
</dbReference>
<evidence type="ECO:0000259" key="7">
    <source>
        <dbReference type="Pfam" id="PF07559"/>
    </source>
</evidence>
<keyword evidence="10" id="KW-1185">Reference proteome</keyword>
<keyword evidence="4 5" id="KW-0975">Bacterial flagellum</keyword>
<comment type="function">
    <text evidence="5">A flexible structure which links the flagellar filament to the drive apparatus in the basal body.</text>
</comment>
<evidence type="ECO:0000256" key="1">
    <source>
        <dbReference type="ARBA" id="ARBA00004117"/>
    </source>
</evidence>
<evidence type="ECO:0000259" key="6">
    <source>
        <dbReference type="Pfam" id="PF06429"/>
    </source>
</evidence>
<dbReference type="AlphaFoldDB" id="A0A1G9FLJ8"/>
<name>A0A1G9FLJ8_9BACT</name>
<dbReference type="InterPro" id="IPR037058">
    <property type="entry name" value="Falgellar_hook_FlgE_sf"/>
</dbReference>
<evidence type="ECO:0000256" key="2">
    <source>
        <dbReference type="ARBA" id="ARBA00009677"/>
    </source>
</evidence>
<comment type="subcellular location">
    <subcellularLocation>
        <location evidence="1 5">Bacterial flagellum basal body</location>
    </subcellularLocation>
</comment>
<evidence type="ECO:0000256" key="4">
    <source>
        <dbReference type="ARBA" id="ARBA00023143"/>
    </source>
</evidence>
<dbReference type="GO" id="GO:0009425">
    <property type="term" value="C:bacterial-type flagellum basal body"/>
    <property type="evidence" value="ECO:0007669"/>
    <property type="project" value="UniProtKB-SubCell"/>
</dbReference>
<dbReference type="InterPro" id="IPR037925">
    <property type="entry name" value="FlgE/F/G-like"/>
</dbReference>
<feature type="domain" description="Flagellar hook protein FlgE D2" evidence="7">
    <location>
        <begin position="216"/>
        <end position="412"/>
    </location>
</feature>
<evidence type="ECO:0000313" key="10">
    <source>
        <dbReference type="Proteomes" id="UP000199053"/>
    </source>
</evidence>
<dbReference type="InterPro" id="IPR020013">
    <property type="entry name" value="Flagellar_FlgE/F/G"/>
</dbReference>
<dbReference type="OrthoDB" id="9804559at2"/>
<dbReference type="SUPFAM" id="SSF117143">
    <property type="entry name" value="Flagellar hook protein flgE"/>
    <property type="match status" value="1"/>
</dbReference>
<evidence type="ECO:0000256" key="5">
    <source>
        <dbReference type="RuleBase" id="RU362116"/>
    </source>
</evidence>
<reference evidence="10" key="1">
    <citation type="submission" date="2016-10" db="EMBL/GenBank/DDBJ databases">
        <authorList>
            <person name="Varghese N."/>
            <person name="Submissions S."/>
        </authorList>
    </citation>
    <scope>NUCLEOTIDE SEQUENCE [LARGE SCALE GENOMIC DNA]</scope>
    <source>
        <strain evidence="10">DSM 16995</strain>
    </source>
</reference>
<organism evidence="9 10">
    <name type="scientific">Maridesulfovibrio ferrireducens</name>
    <dbReference type="NCBI Taxonomy" id="246191"/>
    <lineage>
        <taxon>Bacteria</taxon>
        <taxon>Pseudomonadati</taxon>
        <taxon>Thermodesulfobacteriota</taxon>
        <taxon>Desulfovibrionia</taxon>
        <taxon>Desulfovibrionales</taxon>
        <taxon>Desulfovibrionaceae</taxon>
        <taxon>Maridesulfovibrio</taxon>
    </lineage>
</organism>
<evidence type="ECO:0000259" key="8">
    <source>
        <dbReference type="Pfam" id="PF22692"/>
    </source>
</evidence>
<evidence type="ECO:0000313" key="9">
    <source>
        <dbReference type="EMBL" id="SDK89235.1"/>
    </source>
</evidence>
<dbReference type="InterPro" id="IPR011491">
    <property type="entry name" value="FlgE_D2"/>
</dbReference>
<keyword evidence="9" id="KW-0282">Flagellum</keyword>
<dbReference type="InterPro" id="IPR010930">
    <property type="entry name" value="Flg_bb/hook_C_dom"/>
</dbReference>
<feature type="domain" description="Flagellar basal-body/hook protein C-terminal" evidence="6">
    <location>
        <begin position="488"/>
        <end position="528"/>
    </location>
</feature>
<dbReference type="GO" id="GO:0071978">
    <property type="term" value="P:bacterial-type flagellum-dependent swarming motility"/>
    <property type="evidence" value="ECO:0007669"/>
    <property type="project" value="TreeGrafter"/>
</dbReference>
<dbReference type="EMBL" id="FNGA01000002">
    <property type="protein sequence ID" value="SDK89235.1"/>
    <property type="molecule type" value="Genomic_DNA"/>
</dbReference>
<dbReference type="GO" id="GO:0005829">
    <property type="term" value="C:cytosol"/>
    <property type="evidence" value="ECO:0007669"/>
    <property type="project" value="TreeGrafter"/>
</dbReference>
<dbReference type="RefSeq" id="WP_092159904.1">
    <property type="nucleotide sequence ID" value="NZ_FNGA01000002.1"/>
</dbReference>
<proteinExistence type="inferred from homology"/>
<sequence>MGFSAMYTGASGIKAHSMLLQQAGSNLANVNTTAYKSGNTFLENLQSQTATGTISGVVAGGSSNTAGQIGMGVRVSSTRINFAEGSFERSSSSTDLAIGGQGFFRVAEQDSGLSHYTRAGNFHFDKNGLLVDPHTNALQGYAIDSDGNIGTTSVNVALPMKEEKNASGQTILVVKSDPKATSDVSMKTNLDSGAIDNSQNPAAPFFSLLNDWDGTKEMPLAADKFAYHSAIQIFDKSGNKMDMTVYYDKVTPSESGPSDKEYWEYIVTVPPGSDGRTSTAATSSAGLLMTGTLTFAGDGTLLNQTAYSLSSNAAGSPKDLNNWTLTNFNTDGEPTLSTALKGATGEASVQQISIDLGVKSASGSWNTPGASAAEVGSNASGLPTMENGNIDALSTTNYYGSSSTISQSQDGFGEGYLQNVSVNSEGILSGKFSNGLSTDLYKINLYNFKSEYGLRREGSNYFGATDASGAAIEGVAQKKGLGSILGSNLETSNVDLAREFGSMILTQRGYQANSKVITTQDQLINTTLGVKK</sequence>
<keyword evidence="9" id="KW-0966">Cell projection</keyword>
<dbReference type="GO" id="GO:0009424">
    <property type="term" value="C:bacterial-type flagellum hook"/>
    <property type="evidence" value="ECO:0007669"/>
    <property type="project" value="TreeGrafter"/>
</dbReference>
<dbReference type="STRING" id="246191.SAMN05660337_1603"/>
<dbReference type="Gene3D" id="2.60.98.20">
    <property type="entry name" value="Flagellar hook protein FlgE"/>
    <property type="match status" value="1"/>
</dbReference>
<dbReference type="PANTHER" id="PTHR30435:SF1">
    <property type="entry name" value="FLAGELLAR HOOK PROTEIN FLGE"/>
    <property type="match status" value="1"/>
</dbReference>
<dbReference type="Pfam" id="PF22692">
    <property type="entry name" value="LlgE_F_G_D1"/>
    <property type="match status" value="1"/>
</dbReference>